<protein>
    <recommendedName>
        <fullName evidence="3">Alpha/beta hydrolase family protein</fullName>
    </recommendedName>
</protein>
<gene>
    <name evidence="1" type="ORF">SAMN05443144_10387</name>
</gene>
<dbReference type="AlphaFoldDB" id="A0A1M4W0Z2"/>
<dbReference type="Gene3D" id="3.40.50.1820">
    <property type="entry name" value="alpha/beta hydrolase"/>
    <property type="match status" value="1"/>
</dbReference>
<dbReference type="PANTHER" id="PTHR47381">
    <property type="entry name" value="ALPHA/BETA-HYDROLASES SUPERFAMILY PROTEIN"/>
    <property type="match status" value="1"/>
</dbReference>
<accession>A0A1M4W0Z2</accession>
<evidence type="ECO:0000313" key="1">
    <source>
        <dbReference type="EMBL" id="SHE74815.1"/>
    </source>
</evidence>
<dbReference type="PANTHER" id="PTHR47381:SF3">
    <property type="entry name" value="ALPHA_BETA-HYDROLASES SUPERFAMILY PROTEIN"/>
    <property type="match status" value="1"/>
</dbReference>
<organism evidence="1 2">
    <name type="scientific">Fodinibius roseus</name>
    <dbReference type="NCBI Taxonomy" id="1194090"/>
    <lineage>
        <taxon>Bacteria</taxon>
        <taxon>Pseudomonadati</taxon>
        <taxon>Balneolota</taxon>
        <taxon>Balneolia</taxon>
        <taxon>Balneolales</taxon>
        <taxon>Balneolaceae</taxon>
        <taxon>Fodinibius</taxon>
    </lineage>
</organism>
<dbReference type="Proteomes" id="UP000184041">
    <property type="component" value="Unassembled WGS sequence"/>
</dbReference>
<keyword evidence="2" id="KW-1185">Reference proteome</keyword>
<dbReference type="EMBL" id="FQUS01000003">
    <property type="protein sequence ID" value="SHE74815.1"/>
    <property type="molecule type" value="Genomic_DNA"/>
</dbReference>
<evidence type="ECO:0008006" key="3">
    <source>
        <dbReference type="Google" id="ProtNLM"/>
    </source>
</evidence>
<sequence>MRETTNNVFGSNKQEVKDNGISRKRFLRYATVLSLCATGVAPACMRYATTGNGQEGTRLDRENLLIYRDEKGEIRPVQAVSDWLQRKESILSAMQTVMGPFPGEKQRVPLDPSINWEVDEGSYIIRYISYSSDAGERVPAYLLIPKEALHSDTRFPALLSPLGTGQSQVTFGEDAIEMKKFPVWDDYRDWPRELVQQGYVTLVPSYPILGVYNPHLDELGYQSGTMKAIWNNVCALDLLDQLPFVRSGEYGSIGHSLGGHNSIFTAVFDERIKVVVSSCGFDSFVDYMDGDISGWSQERYMPKIENYALEEIPFDFHEMIAALAPRVCFVNAPLQDSNFKWKSAATIVESAMQIYELYDVPERLQIAHPDAEHAFPKKERMQAYQLFDQYLV</sequence>
<dbReference type="STRING" id="1194090.SAMN05443144_10387"/>
<proteinExistence type="predicted"/>
<name>A0A1M4W0Z2_9BACT</name>
<evidence type="ECO:0000313" key="2">
    <source>
        <dbReference type="Proteomes" id="UP000184041"/>
    </source>
</evidence>
<dbReference type="OrthoDB" id="3668964at2"/>
<dbReference type="InterPro" id="IPR029058">
    <property type="entry name" value="AB_hydrolase_fold"/>
</dbReference>
<dbReference type="RefSeq" id="WP_139240172.1">
    <property type="nucleotide sequence ID" value="NZ_FQUS01000003.1"/>
</dbReference>
<dbReference type="SUPFAM" id="SSF53474">
    <property type="entry name" value="alpha/beta-Hydrolases"/>
    <property type="match status" value="1"/>
</dbReference>
<reference evidence="1 2" key="1">
    <citation type="submission" date="2016-11" db="EMBL/GenBank/DDBJ databases">
        <authorList>
            <person name="Jaros S."/>
            <person name="Januszkiewicz K."/>
            <person name="Wedrychowicz H."/>
        </authorList>
    </citation>
    <scope>NUCLEOTIDE SEQUENCE [LARGE SCALE GENOMIC DNA]</scope>
    <source>
        <strain evidence="1 2">DSM 21986</strain>
    </source>
</reference>